<dbReference type="SMART" id="SM00053">
    <property type="entry name" value="DYNc"/>
    <property type="match status" value="1"/>
</dbReference>
<dbReference type="GO" id="GO:0005874">
    <property type="term" value="C:microtubule"/>
    <property type="evidence" value="ECO:0007669"/>
    <property type="project" value="TreeGrafter"/>
</dbReference>
<dbReference type="GO" id="GO:0008017">
    <property type="term" value="F:microtubule binding"/>
    <property type="evidence" value="ECO:0007669"/>
    <property type="project" value="TreeGrafter"/>
</dbReference>
<dbReference type="GO" id="GO:0003924">
    <property type="term" value="F:GTPase activity"/>
    <property type="evidence" value="ECO:0007669"/>
    <property type="project" value="InterPro"/>
</dbReference>
<proteinExistence type="predicted"/>
<dbReference type="InterPro" id="IPR001401">
    <property type="entry name" value="Dynamin_GTPase"/>
</dbReference>
<dbReference type="PROSITE" id="PS51388">
    <property type="entry name" value="GED"/>
    <property type="match status" value="1"/>
</dbReference>
<dbReference type="GO" id="GO:0005525">
    <property type="term" value="F:GTP binding"/>
    <property type="evidence" value="ECO:0007669"/>
    <property type="project" value="InterPro"/>
</dbReference>
<name>A0A3A2ZU36_9EURO</name>
<dbReference type="OrthoDB" id="5061070at2759"/>
<dbReference type="PRINTS" id="PR00195">
    <property type="entry name" value="DYNAMIN"/>
</dbReference>
<dbReference type="Pfam" id="PF01031">
    <property type="entry name" value="Dynamin_M"/>
    <property type="match status" value="1"/>
</dbReference>
<dbReference type="InterPro" id="IPR030381">
    <property type="entry name" value="G_DYNAMIN_dom"/>
</dbReference>
<dbReference type="GO" id="GO:0005737">
    <property type="term" value="C:cytoplasm"/>
    <property type="evidence" value="ECO:0007669"/>
    <property type="project" value="TreeGrafter"/>
</dbReference>
<dbReference type="STRING" id="2070753.A0A3A2ZU36"/>
<dbReference type="Gene3D" id="3.40.50.300">
    <property type="entry name" value="P-loop containing nucleotide triphosphate hydrolases"/>
    <property type="match status" value="1"/>
</dbReference>
<gene>
    <name evidence="6" type="ORF">PHISCL_06157</name>
</gene>
<feature type="domain" description="Dynamin-type G" evidence="5">
    <location>
        <begin position="61"/>
        <end position="382"/>
    </location>
</feature>
<dbReference type="InterPro" id="IPR000375">
    <property type="entry name" value="Dynamin_stalk"/>
</dbReference>
<evidence type="ECO:0000259" key="4">
    <source>
        <dbReference type="PROSITE" id="PS51388"/>
    </source>
</evidence>
<dbReference type="Pfam" id="PF00350">
    <property type="entry name" value="Dynamin_N"/>
    <property type="match status" value="1"/>
</dbReference>
<dbReference type="Proteomes" id="UP000266188">
    <property type="component" value="Unassembled WGS sequence"/>
</dbReference>
<evidence type="ECO:0000313" key="6">
    <source>
        <dbReference type="EMBL" id="RJE21495.1"/>
    </source>
</evidence>
<dbReference type="PROSITE" id="PS51718">
    <property type="entry name" value="G_DYNAMIN_2"/>
    <property type="match status" value="1"/>
</dbReference>
<keyword evidence="1" id="KW-0547">Nucleotide-binding</keyword>
<sequence>MSGLPNFAHEPINMMGLPNFTTDSTNMAVQPGDSITLMTQDMKDPVKRIQDLRHLGIEDSRIALPKICVVSDQSTGKSSLIEGMSDIKVPRSAGTCTRCPMEINLSESEPGQPWTCRVFLSRKYIYQTSRRNNRANRTHPLGPWIEQEPEDEHFITLTEKYLVQDALKWAQLAILNPGQSPNDYVPVQNGDTDPVSTQVKFSPNVVRLDISAPDFPNLSFYDLPGVISLTEFDDESYVVGLVENLVKEYISHEDCIVLLTQTMTEDATNSSAARIIRDVKGAKDRTLGVLTKPDRIQSGESNSQWTEILNGEKFSLGHGYYVVKNNPDTRVEHSEARAEEAEFFSSGPWSTELYDYRHRFDTRNLQTALSYLLLEQIKGYPPFENVQYILASTLNHLKNEIRSQIDGGSPEYPLQKSWNHIAHDFQRSLKHTRPTVTLVTSVRTTVKRKSPDDSAPVAPAKKRRYRTEHFDRFNGPAKCFTWEEIRDINADSYPVGLPDQTDPRAIEVMNRLSVKHWDKPMNAFIRATHKLVHDTLMKQLDDVFSQYHQTGLYRELKRILETYMQGLREAHFRQVQEIYNIEYDKPFTLAKDAMHIATHEAKEYLKEKRFRARGIKYLNLQGKYAEDDPRREAELKKLTGAQLGKDKFVEELKMMAKTRAYYDIASARFVDSICQSTHTRLFSKCRDDLVNVIEKELGIFETNAMERCLELMTEDPDRQRRRLYLIKEKEKVSKAQEWLVLNKKGDDESDAEKDDTMNTDIDTIDGDVYA</sequence>
<dbReference type="InterPro" id="IPR045063">
    <property type="entry name" value="Dynamin_N"/>
</dbReference>
<dbReference type="SUPFAM" id="SSF52540">
    <property type="entry name" value="P-loop containing nucleoside triphosphate hydrolases"/>
    <property type="match status" value="1"/>
</dbReference>
<feature type="region of interest" description="Disordered" evidence="3">
    <location>
        <begin position="745"/>
        <end position="770"/>
    </location>
</feature>
<protein>
    <submittedName>
        <fullName evidence="6">Dynamin family</fullName>
    </submittedName>
</protein>
<dbReference type="InterPro" id="IPR020850">
    <property type="entry name" value="GED_dom"/>
</dbReference>
<organism evidence="6 7">
    <name type="scientific">Aspergillus sclerotialis</name>
    <dbReference type="NCBI Taxonomy" id="2070753"/>
    <lineage>
        <taxon>Eukaryota</taxon>
        <taxon>Fungi</taxon>
        <taxon>Dikarya</taxon>
        <taxon>Ascomycota</taxon>
        <taxon>Pezizomycotina</taxon>
        <taxon>Eurotiomycetes</taxon>
        <taxon>Eurotiomycetidae</taxon>
        <taxon>Eurotiales</taxon>
        <taxon>Aspergillaceae</taxon>
        <taxon>Aspergillus</taxon>
        <taxon>Aspergillus subgen. Polypaecilum</taxon>
    </lineage>
</organism>
<dbReference type="InterPro" id="IPR027417">
    <property type="entry name" value="P-loop_NTPase"/>
</dbReference>
<keyword evidence="7" id="KW-1185">Reference proteome</keyword>
<evidence type="ECO:0000256" key="2">
    <source>
        <dbReference type="ARBA" id="ARBA00023134"/>
    </source>
</evidence>
<dbReference type="GO" id="GO:0031623">
    <property type="term" value="P:receptor internalization"/>
    <property type="evidence" value="ECO:0007669"/>
    <property type="project" value="TreeGrafter"/>
</dbReference>
<keyword evidence="2" id="KW-0342">GTP-binding</keyword>
<feature type="domain" description="GED" evidence="4">
    <location>
        <begin position="651"/>
        <end position="747"/>
    </location>
</feature>
<dbReference type="InterPro" id="IPR022812">
    <property type="entry name" value="Dynamin"/>
</dbReference>
<accession>A0A3A2ZU36</accession>
<dbReference type="GO" id="GO:0005886">
    <property type="term" value="C:plasma membrane"/>
    <property type="evidence" value="ECO:0007669"/>
    <property type="project" value="TreeGrafter"/>
</dbReference>
<evidence type="ECO:0000256" key="1">
    <source>
        <dbReference type="ARBA" id="ARBA00022741"/>
    </source>
</evidence>
<evidence type="ECO:0000313" key="7">
    <source>
        <dbReference type="Proteomes" id="UP000266188"/>
    </source>
</evidence>
<reference evidence="7" key="1">
    <citation type="submission" date="2017-02" db="EMBL/GenBank/DDBJ databases">
        <authorList>
            <person name="Tafer H."/>
            <person name="Lopandic K."/>
        </authorList>
    </citation>
    <scope>NUCLEOTIDE SEQUENCE [LARGE SCALE GENOMIC DNA]</scope>
    <source>
        <strain evidence="7">CBS 366.77</strain>
    </source>
</reference>
<comment type="caution">
    <text evidence="6">The sequence shown here is derived from an EMBL/GenBank/DDBJ whole genome shotgun (WGS) entry which is preliminary data.</text>
</comment>
<evidence type="ECO:0000259" key="5">
    <source>
        <dbReference type="PROSITE" id="PS51718"/>
    </source>
</evidence>
<dbReference type="Gene3D" id="1.20.120.1240">
    <property type="entry name" value="Dynamin, middle domain"/>
    <property type="match status" value="1"/>
</dbReference>
<dbReference type="CDD" id="cd08771">
    <property type="entry name" value="DLP_1"/>
    <property type="match status" value="1"/>
</dbReference>
<dbReference type="PANTHER" id="PTHR11566:SF131">
    <property type="entry name" value="GTPASE, PUTATIVE (AFU_ORTHOLOGUE AFUA_6G07630)-RELATED"/>
    <property type="match status" value="1"/>
</dbReference>
<dbReference type="EMBL" id="MVGC01000224">
    <property type="protein sequence ID" value="RJE21495.1"/>
    <property type="molecule type" value="Genomic_DNA"/>
</dbReference>
<dbReference type="AlphaFoldDB" id="A0A3A2ZU36"/>
<dbReference type="PANTHER" id="PTHR11566">
    <property type="entry name" value="DYNAMIN"/>
    <property type="match status" value="1"/>
</dbReference>
<evidence type="ECO:0000256" key="3">
    <source>
        <dbReference type="SAM" id="MobiDB-lite"/>
    </source>
</evidence>